<dbReference type="CDD" id="cd00090">
    <property type="entry name" value="HTH_ARSR"/>
    <property type="match status" value="1"/>
</dbReference>
<dbReference type="Gene3D" id="3.30.420.40">
    <property type="match status" value="2"/>
</dbReference>
<dbReference type="InterPro" id="IPR043129">
    <property type="entry name" value="ATPase_NBD"/>
</dbReference>
<comment type="similarity">
    <text evidence="1">Belongs to the ROK (NagC/XylR) family.</text>
</comment>
<keyword evidence="3" id="KW-1185">Reference proteome</keyword>
<sequence length="398" mass="42093">MAEPTQATLSEHNRSRILSHLYHHGVESRASIAKALELTPAAITKITAKLLEAGVIDETGDIGGSRNRRSIGLTLDKSRFHVVGVKFARSLVEIGVFDLAGKQLADREITAIDPEDIPSAIADVHRIVESLLAADDGIVAIGMAVPGPYLRNIGRTAVVSSMEEWRKVNFLDEFSDAFSVPVFVEHDARAGALAQHLFDPDCDTGSLAYYLIGEGVGLGVLENGRTINGSQGAATEIGHISIDANGERCECGNYGCLESMCSAVTIHRMLVEDGRIVPDAASMTHRDACNALFAAAASGNADARGLVEKIGTIVGYGAVTIFNAFNPERIVLGDIVAGAGQPLLDAVQRVVDERVIPELAEHTTISLSRLPADAAVTGAAAVAITQFLANPSMFFEIA</sequence>
<evidence type="ECO:0000256" key="1">
    <source>
        <dbReference type="ARBA" id="ARBA00006479"/>
    </source>
</evidence>
<dbReference type="PROSITE" id="PS01125">
    <property type="entry name" value="ROK"/>
    <property type="match status" value="1"/>
</dbReference>
<dbReference type="InterPro" id="IPR000600">
    <property type="entry name" value="ROK"/>
</dbReference>
<dbReference type="EMBL" id="VYSG01000002">
    <property type="protein sequence ID" value="NEG70057.1"/>
    <property type="molecule type" value="Genomic_DNA"/>
</dbReference>
<reference evidence="2 3" key="1">
    <citation type="submission" date="2019-09" db="EMBL/GenBank/DDBJ databases">
        <title>Phylogenetic characterization of a novel taxon of the genus Bifidobacterium: Bifidobacterium choloepi sp. nov.</title>
        <authorList>
            <person name="Modesto M."/>
            <person name="Satti M."/>
        </authorList>
    </citation>
    <scope>NUCLEOTIDE SEQUENCE [LARGE SCALE GENOMIC DNA]</scope>
    <source>
        <strain evidence="2 3">BRDM6</strain>
    </source>
</reference>
<evidence type="ECO:0000313" key="3">
    <source>
        <dbReference type="Proteomes" id="UP000469292"/>
    </source>
</evidence>
<dbReference type="PANTHER" id="PTHR18964">
    <property type="entry name" value="ROK (REPRESSOR, ORF, KINASE) FAMILY"/>
    <property type="match status" value="1"/>
</dbReference>
<proteinExistence type="inferred from homology"/>
<dbReference type="InterPro" id="IPR011991">
    <property type="entry name" value="ArsR-like_HTH"/>
</dbReference>
<accession>A0A6I5N0G5</accession>
<dbReference type="AlphaFoldDB" id="A0A6I5N0G5"/>
<dbReference type="InterPro" id="IPR036388">
    <property type="entry name" value="WH-like_DNA-bd_sf"/>
</dbReference>
<protein>
    <submittedName>
        <fullName evidence="2">ROK family transcriptional regulator</fullName>
    </submittedName>
</protein>
<dbReference type="Pfam" id="PF00480">
    <property type="entry name" value="ROK"/>
    <property type="match status" value="1"/>
</dbReference>
<dbReference type="SUPFAM" id="SSF46785">
    <property type="entry name" value="Winged helix' DNA-binding domain"/>
    <property type="match status" value="1"/>
</dbReference>
<evidence type="ECO:0000313" key="2">
    <source>
        <dbReference type="EMBL" id="NEG70057.1"/>
    </source>
</evidence>
<organism evidence="2 3">
    <name type="scientific">Bifidobacterium choloepi</name>
    <dbReference type="NCBI Taxonomy" id="2614131"/>
    <lineage>
        <taxon>Bacteria</taxon>
        <taxon>Bacillati</taxon>
        <taxon>Actinomycetota</taxon>
        <taxon>Actinomycetes</taxon>
        <taxon>Bifidobacteriales</taxon>
        <taxon>Bifidobacteriaceae</taxon>
        <taxon>Bifidobacterium</taxon>
    </lineage>
</organism>
<name>A0A6I5N0G5_9BIFI</name>
<gene>
    <name evidence="2" type="ORF">F6S87_05525</name>
</gene>
<dbReference type="InterPro" id="IPR049874">
    <property type="entry name" value="ROK_cs"/>
</dbReference>
<dbReference type="InterPro" id="IPR036390">
    <property type="entry name" value="WH_DNA-bd_sf"/>
</dbReference>
<dbReference type="PANTHER" id="PTHR18964:SF149">
    <property type="entry name" value="BIFUNCTIONAL UDP-N-ACETYLGLUCOSAMINE 2-EPIMERASE_N-ACETYLMANNOSAMINE KINASE"/>
    <property type="match status" value="1"/>
</dbReference>
<dbReference type="SUPFAM" id="SSF53067">
    <property type="entry name" value="Actin-like ATPase domain"/>
    <property type="match status" value="1"/>
</dbReference>
<dbReference type="Proteomes" id="UP000469292">
    <property type="component" value="Unassembled WGS sequence"/>
</dbReference>
<dbReference type="RefSeq" id="WP_163227660.1">
    <property type="nucleotide sequence ID" value="NZ_VYSG01000002.1"/>
</dbReference>
<dbReference type="Gene3D" id="1.10.10.10">
    <property type="entry name" value="Winged helix-like DNA-binding domain superfamily/Winged helix DNA-binding domain"/>
    <property type="match status" value="1"/>
</dbReference>
<comment type="caution">
    <text evidence="2">The sequence shown here is derived from an EMBL/GenBank/DDBJ whole genome shotgun (WGS) entry which is preliminary data.</text>
</comment>